<dbReference type="SUPFAM" id="SSF50729">
    <property type="entry name" value="PH domain-like"/>
    <property type="match status" value="1"/>
</dbReference>
<dbReference type="InterPro" id="IPR051707">
    <property type="entry name" value="PI-Interact_SigTrans_Reg"/>
</dbReference>
<reference evidence="3" key="2">
    <citation type="submission" date="2010-04" db="EMBL/GenBank/DDBJ databases">
        <authorList>
            <person name="Buell R."/>
            <person name="Hamilton J."/>
            <person name="Hostetler J."/>
        </authorList>
    </citation>
    <scope>NUCLEOTIDE SEQUENCE [LARGE SCALE GENOMIC DNA]</scope>
    <source>
        <strain evidence="3">DAOM:BR144</strain>
    </source>
</reference>
<evidence type="ECO:0000313" key="2">
    <source>
        <dbReference type="EnsemblProtists" id="PYU1_T014748"/>
    </source>
</evidence>
<evidence type="ECO:0000313" key="3">
    <source>
        <dbReference type="Proteomes" id="UP000019132"/>
    </source>
</evidence>
<organism evidence="2 3">
    <name type="scientific">Globisporangium ultimum (strain ATCC 200006 / CBS 805.95 / DAOM BR144)</name>
    <name type="common">Pythium ultimum</name>
    <dbReference type="NCBI Taxonomy" id="431595"/>
    <lineage>
        <taxon>Eukaryota</taxon>
        <taxon>Sar</taxon>
        <taxon>Stramenopiles</taxon>
        <taxon>Oomycota</taxon>
        <taxon>Peronosporomycetes</taxon>
        <taxon>Pythiales</taxon>
        <taxon>Pythiaceae</taxon>
        <taxon>Globisporangium</taxon>
    </lineage>
</organism>
<dbReference type="Gene3D" id="2.30.29.30">
    <property type="entry name" value="Pleckstrin-homology domain (PH domain)/Phosphotyrosine-binding domain (PTB)"/>
    <property type="match status" value="1"/>
</dbReference>
<feature type="domain" description="PH" evidence="1">
    <location>
        <begin position="6"/>
        <end position="123"/>
    </location>
</feature>
<dbReference type="PROSITE" id="PS50003">
    <property type="entry name" value="PH_DOMAIN"/>
    <property type="match status" value="1"/>
</dbReference>
<accession>K3XBZ9</accession>
<keyword evidence="3" id="KW-1185">Reference proteome</keyword>
<dbReference type="InParanoid" id="K3XBZ9"/>
<evidence type="ECO:0000259" key="1">
    <source>
        <dbReference type="PROSITE" id="PS50003"/>
    </source>
</evidence>
<dbReference type="PANTHER" id="PTHR14336">
    <property type="entry name" value="TANDEM PH DOMAIN CONTAINING PROTEIN"/>
    <property type="match status" value="1"/>
</dbReference>
<dbReference type="SMART" id="SM00233">
    <property type="entry name" value="PH"/>
    <property type="match status" value="1"/>
</dbReference>
<reference evidence="3" key="1">
    <citation type="journal article" date="2010" name="Genome Biol.">
        <title>Genome sequence of the necrotrophic plant pathogen Pythium ultimum reveals original pathogenicity mechanisms and effector repertoire.</title>
        <authorList>
            <person name="Levesque C.A."/>
            <person name="Brouwer H."/>
            <person name="Cano L."/>
            <person name="Hamilton J.P."/>
            <person name="Holt C."/>
            <person name="Huitema E."/>
            <person name="Raffaele S."/>
            <person name="Robideau G.P."/>
            <person name="Thines M."/>
            <person name="Win J."/>
            <person name="Zerillo M.M."/>
            <person name="Beakes G.W."/>
            <person name="Boore J.L."/>
            <person name="Busam D."/>
            <person name="Dumas B."/>
            <person name="Ferriera S."/>
            <person name="Fuerstenberg S.I."/>
            <person name="Gachon C.M."/>
            <person name="Gaulin E."/>
            <person name="Govers F."/>
            <person name="Grenville-Briggs L."/>
            <person name="Horner N."/>
            <person name="Hostetler J."/>
            <person name="Jiang R.H."/>
            <person name="Johnson J."/>
            <person name="Krajaejun T."/>
            <person name="Lin H."/>
            <person name="Meijer H.J."/>
            <person name="Moore B."/>
            <person name="Morris P."/>
            <person name="Phuntmart V."/>
            <person name="Puiu D."/>
            <person name="Shetty J."/>
            <person name="Stajich J.E."/>
            <person name="Tripathy S."/>
            <person name="Wawra S."/>
            <person name="van West P."/>
            <person name="Whitty B.R."/>
            <person name="Coutinho P.M."/>
            <person name="Henrissat B."/>
            <person name="Martin F."/>
            <person name="Thomas P.D."/>
            <person name="Tyler B.M."/>
            <person name="De Vries R.P."/>
            <person name="Kamoun S."/>
            <person name="Yandell M."/>
            <person name="Tisserat N."/>
            <person name="Buell C.R."/>
        </authorList>
    </citation>
    <scope>NUCLEOTIDE SEQUENCE</scope>
    <source>
        <strain evidence="3">DAOM:BR144</strain>
    </source>
</reference>
<dbReference type="Proteomes" id="UP000019132">
    <property type="component" value="Unassembled WGS sequence"/>
</dbReference>
<dbReference type="STRING" id="431595.K3XBZ9"/>
<protein>
    <recommendedName>
        <fullName evidence="1">PH domain-containing protein</fullName>
    </recommendedName>
</protein>
<sequence>MVSTDTVLHKGLLFKKGSGVGYPFGRRNWRTRHFVLTARQLTYYTYEDGKWRGALDLTTCVDVNDKTQNRAIEVMPTDSPKTGSSASTIWRIAVNTRERRMLVAATSEREMNEWVEMLTLAIQINHKKLYIPRAIVQRMSLPDTASSGVSDSLVFVADYHPMSNREPRTSIDGQRKILQAEAEAEVLTRQQDEQFNDEVHQLLIAIHAKRTRR</sequence>
<proteinExistence type="predicted"/>
<dbReference type="HOGENOM" id="CLU_1297425_0_0_1"/>
<dbReference type="InterPro" id="IPR001849">
    <property type="entry name" value="PH_domain"/>
</dbReference>
<dbReference type="AlphaFoldDB" id="K3XBZ9"/>
<dbReference type="VEuPathDB" id="FungiDB:PYU1_G014717"/>
<dbReference type="InterPro" id="IPR011993">
    <property type="entry name" value="PH-like_dom_sf"/>
</dbReference>
<reference evidence="2" key="3">
    <citation type="submission" date="2015-02" db="UniProtKB">
        <authorList>
            <consortium name="EnsemblProtists"/>
        </authorList>
    </citation>
    <scope>IDENTIFICATION</scope>
    <source>
        <strain evidence="2">DAOM BR144</strain>
    </source>
</reference>
<dbReference type="Pfam" id="PF00169">
    <property type="entry name" value="PH"/>
    <property type="match status" value="1"/>
</dbReference>
<dbReference type="eggNOG" id="ENOG502S0YD">
    <property type="taxonomic scope" value="Eukaryota"/>
</dbReference>
<dbReference type="EMBL" id="ADOS01001599">
    <property type="status" value="NOT_ANNOTATED_CDS"/>
    <property type="molecule type" value="Genomic_DNA"/>
</dbReference>
<dbReference type="EnsemblProtists" id="PYU1_T014748">
    <property type="protein sequence ID" value="PYU1_T014748"/>
    <property type="gene ID" value="PYU1_G014717"/>
</dbReference>
<name>K3XBZ9_GLOUD</name>